<dbReference type="OrthoDB" id="10249612at2759"/>
<feature type="domain" description="Nudix hydrolase" evidence="7">
    <location>
        <begin position="173"/>
        <end position="421"/>
    </location>
</feature>
<evidence type="ECO:0000259" key="6">
    <source>
        <dbReference type="PROSITE" id="PS50089"/>
    </source>
</evidence>
<dbReference type="SMART" id="SM00184">
    <property type="entry name" value="RING"/>
    <property type="match status" value="1"/>
</dbReference>
<organism evidence="8 9">
    <name type="scientific">Trichuris trichiura</name>
    <name type="common">Whipworm</name>
    <name type="synonym">Trichocephalus trichiurus</name>
    <dbReference type="NCBI Taxonomy" id="36087"/>
    <lineage>
        <taxon>Eukaryota</taxon>
        <taxon>Metazoa</taxon>
        <taxon>Ecdysozoa</taxon>
        <taxon>Nematoda</taxon>
        <taxon>Enoplea</taxon>
        <taxon>Dorylaimia</taxon>
        <taxon>Trichinellida</taxon>
        <taxon>Trichuridae</taxon>
        <taxon>Trichuris</taxon>
    </lineage>
</organism>
<evidence type="ECO:0000259" key="7">
    <source>
        <dbReference type="PROSITE" id="PS51462"/>
    </source>
</evidence>
<dbReference type="Pfam" id="PF00293">
    <property type="entry name" value="NUDIX"/>
    <property type="match status" value="1"/>
</dbReference>
<dbReference type="InterPro" id="IPR000086">
    <property type="entry name" value="NUDIX_hydrolase_dom"/>
</dbReference>
<dbReference type="AlphaFoldDB" id="A0A077Z336"/>
<dbReference type="PANTHER" id="PTHR11383:SF3">
    <property type="entry name" value="NAD(P)H PYROPHOSPHATASE NUDT13, MITOCHONDRIAL"/>
    <property type="match status" value="1"/>
</dbReference>
<dbReference type="Gene3D" id="3.90.79.10">
    <property type="entry name" value="Nucleoside Triphosphate Pyrophosphohydrolase"/>
    <property type="match status" value="1"/>
</dbReference>
<feature type="region of interest" description="Disordered" evidence="5">
    <location>
        <begin position="274"/>
        <end position="294"/>
    </location>
</feature>
<dbReference type="PROSITE" id="PS50089">
    <property type="entry name" value="ZF_RING_2"/>
    <property type="match status" value="1"/>
</dbReference>
<protein>
    <submittedName>
        <fullName evidence="8">NUDIX and zf-C3HC4 domain containing protein</fullName>
    </submittedName>
</protein>
<dbReference type="PROSITE" id="PS51462">
    <property type="entry name" value="NUDIX"/>
    <property type="match status" value="1"/>
</dbReference>
<evidence type="ECO:0000313" key="9">
    <source>
        <dbReference type="Proteomes" id="UP000030665"/>
    </source>
</evidence>
<dbReference type="STRING" id="36087.A0A077Z336"/>
<dbReference type="EMBL" id="HG805841">
    <property type="protein sequence ID" value="CDW53105.1"/>
    <property type="molecule type" value="Genomic_DNA"/>
</dbReference>
<reference evidence="8" key="2">
    <citation type="submission" date="2014-03" db="EMBL/GenBank/DDBJ databases">
        <title>The whipworm genome and dual-species transcriptomics of an intimate host-pathogen interaction.</title>
        <authorList>
            <person name="Foth B.J."/>
            <person name="Tsai I.J."/>
            <person name="Reid A.J."/>
            <person name="Bancroft A.J."/>
            <person name="Nichol S."/>
            <person name="Tracey A."/>
            <person name="Holroyd N."/>
            <person name="Cotton J.A."/>
            <person name="Stanley E.J."/>
            <person name="Zarowiecki M."/>
            <person name="Liu J.Z."/>
            <person name="Huckvale T."/>
            <person name="Cooper P.J."/>
            <person name="Grencis R.K."/>
            <person name="Berriman M."/>
        </authorList>
    </citation>
    <scope>NUCLEOTIDE SEQUENCE [LARGE SCALE GENOMIC DNA]</scope>
</reference>
<dbReference type="GO" id="GO:0008270">
    <property type="term" value="F:zinc ion binding"/>
    <property type="evidence" value="ECO:0007669"/>
    <property type="project" value="UniProtKB-KW"/>
</dbReference>
<gene>
    <name evidence="8" type="ORF">TTRE_0000136801</name>
</gene>
<evidence type="ECO:0000313" key="8">
    <source>
        <dbReference type="EMBL" id="CDW53105.1"/>
    </source>
</evidence>
<sequence length="441" mass="49720">MKKNDSCVEENFERGQFFVFVDQKPLFRLLSSPSTKKGNVCWLKYKQLQRVTRKNELSFGVEDCALLDIVDTDTEQNWVPIFALNIRLDKDGQKNANDIANEFGAARVDFREALLCLEDSKMANLLCKARNPARILLRWYRTFKYCPRCAAPLKMKISKASASCIQCKSEYYPPVSPAAIVLVMDSTRQNVVLIRHPWHPPGLYTAIAGFNECALQGAQANITITVTVYLIETMEEPNGVIDLTCTEDGEVVEVIDLTRPIDCERSANENRRRTVLADRRAQAPSKGGDGQPSDSRLCKCPVCYETFEDVLDGEYDLMALPCGHVICHPCLCETLEETAIREVSEEVGLDVNALEYVGMSQAWPFPHNSLMCAFFGQVADSNARLDPENSGLKAQWFPKDVVKKAFEKSANVVWTTEKNAELRLPPRGVIAHAMIERWLFF</sequence>
<keyword evidence="2 4" id="KW-0863">Zinc-finger</keyword>
<dbReference type="Proteomes" id="UP000030665">
    <property type="component" value="Unassembled WGS sequence"/>
</dbReference>
<dbReference type="InterPro" id="IPR001841">
    <property type="entry name" value="Znf_RING"/>
</dbReference>
<evidence type="ECO:0000256" key="4">
    <source>
        <dbReference type="PROSITE-ProRule" id="PRU00175"/>
    </source>
</evidence>
<evidence type="ECO:0000256" key="2">
    <source>
        <dbReference type="ARBA" id="ARBA00022771"/>
    </source>
</evidence>
<dbReference type="PROSITE" id="PS00518">
    <property type="entry name" value="ZF_RING_1"/>
    <property type="match status" value="1"/>
</dbReference>
<evidence type="ECO:0000256" key="1">
    <source>
        <dbReference type="ARBA" id="ARBA00022723"/>
    </source>
</evidence>
<keyword evidence="3" id="KW-0862">Zinc</keyword>
<dbReference type="InterPro" id="IPR015797">
    <property type="entry name" value="NUDIX_hydrolase-like_dom_sf"/>
</dbReference>
<reference evidence="8" key="1">
    <citation type="submission" date="2014-01" db="EMBL/GenBank/DDBJ databases">
        <authorList>
            <person name="Aslett M."/>
        </authorList>
    </citation>
    <scope>NUCLEOTIDE SEQUENCE</scope>
</reference>
<evidence type="ECO:0000256" key="3">
    <source>
        <dbReference type="ARBA" id="ARBA00022833"/>
    </source>
</evidence>
<dbReference type="Gene3D" id="3.90.79.20">
    <property type="match status" value="1"/>
</dbReference>
<keyword evidence="9" id="KW-1185">Reference proteome</keyword>
<keyword evidence="1" id="KW-0479">Metal-binding</keyword>
<proteinExistence type="predicted"/>
<accession>A0A077Z336</accession>
<dbReference type="PANTHER" id="PTHR11383">
    <property type="entry name" value="NUCLEOSIDE DIPHOSPHATE-LINKED MOIETY X MOTIF 13"/>
    <property type="match status" value="1"/>
</dbReference>
<feature type="domain" description="RING-type" evidence="6">
    <location>
        <begin position="300"/>
        <end position="331"/>
    </location>
</feature>
<dbReference type="InterPro" id="IPR017907">
    <property type="entry name" value="Znf_RING_CS"/>
</dbReference>
<name>A0A077Z336_TRITR</name>
<evidence type="ECO:0000256" key="5">
    <source>
        <dbReference type="SAM" id="MobiDB-lite"/>
    </source>
</evidence>
<dbReference type="SUPFAM" id="SSF55811">
    <property type="entry name" value="Nudix"/>
    <property type="match status" value="2"/>
</dbReference>